<organism evidence="1">
    <name type="scientific">Salvia splendens</name>
    <name type="common">Scarlet sage</name>
    <dbReference type="NCBI Taxonomy" id="180675"/>
    <lineage>
        <taxon>Eukaryota</taxon>
        <taxon>Viridiplantae</taxon>
        <taxon>Streptophyta</taxon>
        <taxon>Embryophyta</taxon>
        <taxon>Tracheophyta</taxon>
        <taxon>Spermatophyta</taxon>
        <taxon>Magnoliopsida</taxon>
        <taxon>eudicotyledons</taxon>
        <taxon>Gunneridae</taxon>
        <taxon>Pentapetalae</taxon>
        <taxon>asterids</taxon>
        <taxon>lamiids</taxon>
        <taxon>Lamiales</taxon>
        <taxon>Lamiaceae</taxon>
        <taxon>Nepetoideae</taxon>
        <taxon>Mentheae</taxon>
        <taxon>Salviinae</taxon>
        <taxon>Salvia</taxon>
        <taxon>Salvia subgen. Calosphace</taxon>
        <taxon>core Calosphace</taxon>
    </lineage>
</organism>
<dbReference type="EMBL" id="PNBA02000021">
    <property type="protein sequence ID" value="KAG6387404.1"/>
    <property type="molecule type" value="Genomic_DNA"/>
</dbReference>
<dbReference type="Proteomes" id="UP000298416">
    <property type="component" value="Unassembled WGS sequence"/>
</dbReference>
<evidence type="ECO:0000313" key="1">
    <source>
        <dbReference type="EMBL" id="KAG6387404.1"/>
    </source>
</evidence>
<reference evidence="1" key="1">
    <citation type="submission" date="2018-01" db="EMBL/GenBank/DDBJ databases">
        <authorList>
            <person name="Mao J.F."/>
        </authorList>
    </citation>
    <scope>NUCLEOTIDE SEQUENCE</scope>
    <source>
        <strain evidence="1">Huo1</strain>
        <tissue evidence="1">Leaf</tissue>
    </source>
</reference>
<comment type="caution">
    <text evidence="1">The sequence shown here is derived from an EMBL/GenBank/DDBJ whole genome shotgun (WGS) entry which is preliminary data.</text>
</comment>
<protein>
    <submittedName>
        <fullName evidence="1">Uncharacterized protein</fullName>
    </submittedName>
</protein>
<gene>
    <name evidence="1" type="ORF">SASPL_152591</name>
</gene>
<name>A0A8X8Z127_SALSN</name>
<accession>A0A8X8Z127</accession>
<reference evidence="1" key="2">
    <citation type="submission" date="2020-08" db="EMBL/GenBank/DDBJ databases">
        <title>Plant Genome Project.</title>
        <authorList>
            <person name="Zhang R.-G."/>
        </authorList>
    </citation>
    <scope>NUCLEOTIDE SEQUENCE</scope>
    <source>
        <strain evidence="1">Huo1</strain>
        <tissue evidence="1">Leaf</tissue>
    </source>
</reference>
<dbReference type="AlphaFoldDB" id="A0A8X8Z127"/>
<sequence>MACAGDEITDRHSWKLNRHATVMVGESLSLDRAYAAVEAAIGGLMTDAEHSVFVLVAIDFTLGEAWEKIRNTDYGTLYVDYEVKFDWRRRWTDDVEYLGLVSAAELSLEMLETHEADGKSSCSICLEEATEESLSARSRSLRRAPADRRLDLLRSVFNLIDDHLVDLARHAAADFARLLRPLPLLLHSGELSVDSVSAAFLDFAMASGGGSGGGREEPQRFIVSDEICNKASSCALKLLMQMLEASKKSRLKAIKAGAICMLVELRPESSRSKCERIMQLINFAFVTVFVSC</sequence>
<proteinExistence type="predicted"/>
<evidence type="ECO:0000313" key="2">
    <source>
        <dbReference type="Proteomes" id="UP000298416"/>
    </source>
</evidence>
<keyword evidence="2" id="KW-1185">Reference proteome</keyword>